<dbReference type="Pfam" id="PF10604">
    <property type="entry name" value="Polyketide_cyc2"/>
    <property type="match status" value="2"/>
</dbReference>
<dbReference type="Proteomes" id="UP000632849">
    <property type="component" value="Unassembled WGS sequence"/>
</dbReference>
<dbReference type="Gene3D" id="3.30.530.20">
    <property type="match status" value="2"/>
</dbReference>
<reference evidence="1" key="2">
    <citation type="submission" date="2020-09" db="EMBL/GenBank/DDBJ databases">
        <authorList>
            <person name="Sun Q."/>
            <person name="Ohkuma M."/>
        </authorList>
    </citation>
    <scope>NUCLEOTIDE SEQUENCE</scope>
    <source>
        <strain evidence="1">JCM 4122</strain>
    </source>
</reference>
<reference evidence="1" key="1">
    <citation type="journal article" date="2014" name="Int. J. Syst. Evol. Microbiol.">
        <title>Complete genome sequence of Corynebacterium casei LMG S-19264T (=DSM 44701T), isolated from a smear-ripened cheese.</title>
        <authorList>
            <consortium name="US DOE Joint Genome Institute (JGI-PGF)"/>
            <person name="Walter F."/>
            <person name="Albersmeier A."/>
            <person name="Kalinowski J."/>
            <person name="Ruckert C."/>
        </authorList>
    </citation>
    <scope>NUCLEOTIDE SEQUENCE</scope>
    <source>
        <strain evidence="1">JCM 4122</strain>
    </source>
</reference>
<dbReference type="CDD" id="cd08861">
    <property type="entry name" value="OtcD1_ARO-CYC_like"/>
    <property type="match status" value="2"/>
</dbReference>
<dbReference type="SUPFAM" id="SSF55961">
    <property type="entry name" value="Bet v1-like"/>
    <property type="match status" value="2"/>
</dbReference>
<sequence>MEHHTEHTVLIDAPPSEVYAVIADVTRWPAAFTPTVHAEVLESVSHDDGTGEELIHLWAQANGEVKDWTSRRTLDPQNLRVGFRQQLSAHPVASMGGDWFVEPSGDGGSRVRLTHDYRAVDDSPEHQEWIARAVENNSTAELARLKDVVENAVVDGEDVTFSFEDSVTVAGSVADLFDFVDRADAWQERLPHVARVDFTEQPGGVQVLEMDTRAPDGSIHTTRSIRLSFAPDRIVYKQLVLPGLLAAHTGRWTFTETGGAVVATSRHTVTLRPEKVTAVLGADRTLADAKAYVRKALGTNSLATLNLAKTHAESRAVLVEAS</sequence>
<evidence type="ECO:0000313" key="1">
    <source>
        <dbReference type="EMBL" id="GHF81485.1"/>
    </source>
</evidence>
<accession>A0A919EHU8</accession>
<keyword evidence="2" id="KW-1185">Reference proteome</keyword>
<gene>
    <name evidence="1" type="ORF">GCM10017667_06530</name>
</gene>
<comment type="caution">
    <text evidence="1">The sequence shown here is derived from an EMBL/GenBank/DDBJ whole genome shotgun (WGS) entry which is preliminary data.</text>
</comment>
<dbReference type="InterPro" id="IPR023393">
    <property type="entry name" value="START-like_dom_sf"/>
</dbReference>
<dbReference type="InterPro" id="IPR019587">
    <property type="entry name" value="Polyketide_cyclase/dehydratase"/>
</dbReference>
<dbReference type="AlphaFoldDB" id="A0A919EHU8"/>
<organism evidence="1 2">
    <name type="scientific">Streptomyces filamentosus</name>
    <name type="common">Streptomyces roseosporus</name>
    <dbReference type="NCBI Taxonomy" id="67294"/>
    <lineage>
        <taxon>Bacteria</taxon>
        <taxon>Bacillati</taxon>
        <taxon>Actinomycetota</taxon>
        <taxon>Actinomycetes</taxon>
        <taxon>Kitasatosporales</taxon>
        <taxon>Streptomycetaceae</taxon>
        <taxon>Streptomyces</taxon>
    </lineage>
</organism>
<evidence type="ECO:0000313" key="2">
    <source>
        <dbReference type="Proteomes" id="UP000632849"/>
    </source>
</evidence>
<protein>
    <submittedName>
        <fullName evidence="1">Actinorhodin polyketide synthase bifunctional cyclase/dehydratase</fullName>
    </submittedName>
</protein>
<proteinExistence type="predicted"/>
<dbReference type="EMBL" id="BNBE01000001">
    <property type="protein sequence ID" value="GHF81485.1"/>
    <property type="molecule type" value="Genomic_DNA"/>
</dbReference>
<name>A0A919EHU8_STRFL</name>